<evidence type="ECO:0000256" key="1">
    <source>
        <dbReference type="ARBA" id="ARBA00004141"/>
    </source>
</evidence>
<dbReference type="AlphaFoldDB" id="C7NJW6"/>
<dbReference type="eggNOG" id="COG2259">
    <property type="taxonomic scope" value="Bacteria"/>
</dbReference>
<evidence type="ECO:0000256" key="2">
    <source>
        <dbReference type="ARBA" id="ARBA00022692"/>
    </source>
</evidence>
<keyword evidence="2" id="KW-0812">Transmembrane</keyword>
<accession>C7NJW6</accession>
<proteinExistence type="predicted"/>
<sequence>MDPIRMIARPMLGGIFVATGMNHIKNPDYGAEVAQGFNDQVLEPVGLGADGPTLMKVHGYVSVVAGAGLALGVAPRLCALALAADVTAVNLTANRFWEQEGEERQGTQIQFLKDLAIAGGLLIASVDTKGKPGLAWRAQHAAEAAGHRADHLGTIAGLKKDIAGLQAENKALKAKAAVSGSAGKATGKAAGVTGLLGSQAKAGKKAFAAKKRKDSFIDRALDAVEDSYNTAKKKVA</sequence>
<keyword evidence="3" id="KW-1133">Transmembrane helix</keyword>
<dbReference type="RefSeq" id="WP_015779838.1">
    <property type="nucleotide sequence ID" value="NC_013169.1"/>
</dbReference>
<evidence type="ECO:0000256" key="3">
    <source>
        <dbReference type="ARBA" id="ARBA00022989"/>
    </source>
</evidence>
<dbReference type="GO" id="GO:0016020">
    <property type="term" value="C:membrane"/>
    <property type="evidence" value="ECO:0007669"/>
    <property type="project" value="UniProtKB-SubCell"/>
</dbReference>
<comment type="subcellular location">
    <subcellularLocation>
        <location evidence="1">Membrane</location>
        <topology evidence="1">Multi-pass membrane protein</topology>
    </subcellularLocation>
</comment>
<organism evidence="5 6">
    <name type="scientific">Kytococcus sedentarius (strain ATCC 14392 / DSM 20547 / JCM 11482 / CCUG 33030 / NBRC 15357 / NCTC 11040 / CCM 314 / 541)</name>
    <name type="common">Micrococcus sedentarius</name>
    <dbReference type="NCBI Taxonomy" id="478801"/>
    <lineage>
        <taxon>Bacteria</taxon>
        <taxon>Bacillati</taxon>
        <taxon>Actinomycetota</taxon>
        <taxon>Actinomycetes</taxon>
        <taxon>Micrococcales</taxon>
        <taxon>Kytococcaceae</taxon>
        <taxon>Kytococcus</taxon>
    </lineage>
</organism>
<dbReference type="Proteomes" id="UP000006666">
    <property type="component" value="Chromosome"/>
</dbReference>
<dbReference type="InterPro" id="IPR032808">
    <property type="entry name" value="DoxX"/>
</dbReference>
<gene>
    <name evidence="5" type="ordered locus">Ksed_18970</name>
</gene>
<dbReference type="STRING" id="478801.Ksed_18970"/>
<name>C7NJW6_KYTSD</name>
<dbReference type="EMBL" id="CP001686">
    <property type="protein sequence ID" value="ACV06898.1"/>
    <property type="molecule type" value="Genomic_DNA"/>
</dbReference>
<evidence type="ECO:0000313" key="5">
    <source>
        <dbReference type="EMBL" id="ACV06898.1"/>
    </source>
</evidence>
<protein>
    <submittedName>
        <fullName evidence="5">Predicted membrane protein</fullName>
    </submittedName>
</protein>
<dbReference type="Pfam" id="PF07681">
    <property type="entry name" value="DoxX"/>
    <property type="match status" value="1"/>
</dbReference>
<evidence type="ECO:0000256" key="4">
    <source>
        <dbReference type="ARBA" id="ARBA00023136"/>
    </source>
</evidence>
<reference evidence="5 6" key="1">
    <citation type="journal article" date="2009" name="Stand. Genomic Sci.">
        <title>Complete genome sequence of Kytococcus sedentarius type strain (541).</title>
        <authorList>
            <person name="Sims D."/>
            <person name="Brettin T."/>
            <person name="Detter J.C."/>
            <person name="Han C."/>
            <person name="Lapidus A."/>
            <person name="Copeland A."/>
            <person name="Glavina Del Rio T."/>
            <person name="Nolan M."/>
            <person name="Chen F."/>
            <person name="Lucas S."/>
            <person name="Tice H."/>
            <person name="Cheng J.F."/>
            <person name="Bruce D."/>
            <person name="Goodwin L."/>
            <person name="Pitluck S."/>
            <person name="Ovchinnikova G."/>
            <person name="Pati A."/>
            <person name="Ivanova N."/>
            <person name="Mavrommatis K."/>
            <person name="Chen A."/>
            <person name="Palaniappan K."/>
            <person name="D'haeseleer P."/>
            <person name="Chain P."/>
            <person name="Bristow J."/>
            <person name="Eisen J.A."/>
            <person name="Markowitz V."/>
            <person name="Hugenholtz P."/>
            <person name="Schneider S."/>
            <person name="Goker M."/>
            <person name="Pukall R."/>
            <person name="Kyrpides N.C."/>
            <person name="Klenk H.P."/>
        </authorList>
    </citation>
    <scope>NUCLEOTIDE SEQUENCE [LARGE SCALE GENOMIC DNA]</scope>
    <source>
        <strain evidence="6">ATCC 14392 / DSM 20547 / JCM 11482 / CCUG 33030 / NBRC 15357 / NCTC 11040 / CCM 314 / 541</strain>
    </source>
</reference>
<keyword evidence="4" id="KW-0472">Membrane</keyword>
<dbReference type="HOGENOM" id="CLU_058421_1_2_11"/>
<evidence type="ECO:0000313" key="6">
    <source>
        <dbReference type="Proteomes" id="UP000006666"/>
    </source>
</evidence>
<dbReference type="KEGG" id="kse:Ksed_18970"/>
<keyword evidence="6" id="KW-1185">Reference proteome</keyword>